<comment type="caution">
    <text evidence="2">The sequence shown here is derived from an EMBL/GenBank/DDBJ whole genome shotgun (WGS) entry which is preliminary data.</text>
</comment>
<organism evidence="2">
    <name type="scientific">invertebrate metagenome</name>
    <dbReference type="NCBI Taxonomy" id="1711999"/>
    <lineage>
        <taxon>unclassified sequences</taxon>
        <taxon>metagenomes</taxon>
        <taxon>organismal metagenomes</taxon>
    </lineage>
</organism>
<dbReference type="SUPFAM" id="SSF53254">
    <property type="entry name" value="Phosphoglycerate mutase-like"/>
    <property type="match status" value="1"/>
</dbReference>
<name>A0A2H9TB69_9ZZZZ</name>
<keyword evidence="1 2" id="KW-0378">Hydrolase</keyword>
<sequence>MNTPVMKTASRQLIIMRHGQASWQASSDELRPLTEQGKLQAASTGQQLLQESLSVQKIITSPYLRARQTGVIVAEQLSCSVVDRMDSLTPGGSSDQVLRRLSEEDGTIILVSHMPLVNDLAVLLCQEASGFSGSGFSVASAAVFAIDEVIAIGMGRFVRMFQP</sequence>
<dbReference type="NCBIfam" id="TIGR00249">
    <property type="entry name" value="sixA"/>
    <property type="match status" value="1"/>
</dbReference>
<evidence type="ECO:0000313" key="2">
    <source>
        <dbReference type="EMBL" id="PJE80492.1"/>
    </source>
</evidence>
<dbReference type="CDD" id="cd07067">
    <property type="entry name" value="HP_PGM_like"/>
    <property type="match status" value="1"/>
</dbReference>
<dbReference type="EMBL" id="NSIT01000015">
    <property type="protein sequence ID" value="PJE80492.1"/>
    <property type="molecule type" value="Genomic_DNA"/>
</dbReference>
<dbReference type="Pfam" id="PF00300">
    <property type="entry name" value="His_Phos_1"/>
    <property type="match status" value="1"/>
</dbReference>
<gene>
    <name evidence="2" type="primary">sixA</name>
    <name evidence="2" type="ORF">CI610_00518</name>
</gene>
<evidence type="ECO:0000256" key="1">
    <source>
        <dbReference type="ARBA" id="ARBA00022801"/>
    </source>
</evidence>
<dbReference type="GO" id="GO:0005737">
    <property type="term" value="C:cytoplasm"/>
    <property type="evidence" value="ECO:0007669"/>
    <property type="project" value="InterPro"/>
</dbReference>
<reference evidence="2" key="1">
    <citation type="journal article" date="2017" name="Appl. Environ. Microbiol.">
        <title>Molecular characterization of an Endozoicomonas-like organism causing infection in king scallop Pecten maximus L.</title>
        <authorList>
            <person name="Cano I."/>
            <person name="van Aerle R."/>
            <person name="Ross S."/>
            <person name="Verner-Jeffreys D.W."/>
            <person name="Paley R.K."/>
            <person name="Rimmer G."/>
            <person name="Ryder D."/>
            <person name="Hooper P."/>
            <person name="Stone D."/>
            <person name="Feist S.W."/>
        </authorList>
    </citation>
    <scope>NUCLEOTIDE SEQUENCE</scope>
</reference>
<dbReference type="GO" id="GO:0101006">
    <property type="term" value="F:protein histidine phosphatase activity"/>
    <property type="evidence" value="ECO:0007669"/>
    <property type="project" value="InterPro"/>
</dbReference>
<dbReference type="PANTHER" id="PTHR20935:SF0">
    <property type="entry name" value="SERINE_THREONINE-PROTEIN PHOSPHATASE PGAM5, MITOCHONDRIAL"/>
    <property type="match status" value="1"/>
</dbReference>
<dbReference type="PANTHER" id="PTHR20935">
    <property type="entry name" value="PHOSPHOGLYCERATE MUTASE-RELATED"/>
    <property type="match status" value="1"/>
</dbReference>
<dbReference type="InterPro" id="IPR004449">
    <property type="entry name" value="SixA"/>
</dbReference>
<dbReference type="InterPro" id="IPR051021">
    <property type="entry name" value="Mito_Ser/Thr_phosphatase"/>
</dbReference>
<dbReference type="InterPro" id="IPR029033">
    <property type="entry name" value="His_PPase_superfam"/>
</dbReference>
<accession>A0A2H9TB69</accession>
<dbReference type="AlphaFoldDB" id="A0A2H9TB69"/>
<dbReference type="Gene3D" id="3.40.50.1240">
    <property type="entry name" value="Phosphoglycerate mutase-like"/>
    <property type="match status" value="1"/>
</dbReference>
<protein>
    <submittedName>
        <fullName evidence="2">Phosphohistidine phosphatase SixA</fullName>
        <ecNumber evidence="2">3.1.3.-</ecNumber>
    </submittedName>
</protein>
<proteinExistence type="predicted"/>
<dbReference type="SMART" id="SM00855">
    <property type="entry name" value="PGAM"/>
    <property type="match status" value="1"/>
</dbReference>
<dbReference type="EC" id="3.1.3.-" evidence="2"/>
<dbReference type="InterPro" id="IPR013078">
    <property type="entry name" value="His_Pase_superF_clade-1"/>
</dbReference>